<evidence type="ECO:0000256" key="1">
    <source>
        <dbReference type="ARBA" id="ARBA00004567"/>
    </source>
</evidence>
<evidence type="ECO:0000256" key="4">
    <source>
        <dbReference type="ARBA" id="ARBA00013472"/>
    </source>
</evidence>
<organism evidence="13">
    <name type="scientific">Ascaris suum</name>
    <name type="common">Pig roundworm</name>
    <name type="synonym">Ascaris lumbricoides</name>
    <dbReference type="NCBI Taxonomy" id="6253"/>
    <lineage>
        <taxon>Eukaryota</taxon>
        <taxon>Metazoa</taxon>
        <taxon>Ecdysozoa</taxon>
        <taxon>Nematoda</taxon>
        <taxon>Chromadorea</taxon>
        <taxon>Rhabditida</taxon>
        <taxon>Spirurina</taxon>
        <taxon>Ascaridomorpha</taxon>
        <taxon>Ascaridoidea</taxon>
        <taxon>Ascarididae</taxon>
        <taxon>Ascaris</taxon>
    </lineage>
</organism>
<dbReference type="Pfam" id="PF04096">
    <property type="entry name" value="Nucleoporin2"/>
    <property type="match status" value="1"/>
</dbReference>
<keyword evidence="5" id="KW-0813">Transport</keyword>
<dbReference type="AlphaFoldDB" id="F1KQQ8"/>
<dbReference type="GO" id="GO:0000973">
    <property type="term" value="P:post-transcriptional tethering of RNA polymerase II gene DNA at nuclear periphery"/>
    <property type="evidence" value="ECO:0007669"/>
    <property type="project" value="TreeGrafter"/>
</dbReference>
<dbReference type="InterPro" id="IPR021967">
    <property type="entry name" value="Nup98_C"/>
</dbReference>
<dbReference type="Gene3D" id="1.25.40.690">
    <property type="match status" value="1"/>
</dbReference>
<dbReference type="PANTHER" id="PTHR23198:SF6">
    <property type="entry name" value="NUCLEAR PORE COMPLEX PROTEIN NUP98-NUP96"/>
    <property type="match status" value="1"/>
</dbReference>
<evidence type="ECO:0000256" key="3">
    <source>
        <dbReference type="ARBA" id="ARBA00008926"/>
    </source>
</evidence>
<dbReference type="PROSITE" id="PS51434">
    <property type="entry name" value="NUP_C"/>
    <property type="match status" value="1"/>
</dbReference>
<dbReference type="GO" id="GO:0003723">
    <property type="term" value="F:RNA binding"/>
    <property type="evidence" value="ECO:0007669"/>
    <property type="project" value="TreeGrafter"/>
</dbReference>
<reference evidence="13" key="1">
    <citation type="journal article" date="2011" name="Genome Res.">
        <title>Deep small RNA sequencing from the nematode Ascaris reveals conservation, functional diversification, and novel developmental profiles.</title>
        <authorList>
            <person name="Wang J."/>
            <person name="Czech B."/>
            <person name="Crunk A."/>
            <person name="Wallace A."/>
            <person name="Mitreva M."/>
            <person name="Hannon G.J."/>
            <person name="Davis R.E."/>
        </authorList>
    </citation>
    <scope>NUCLEOTIDE SEQUENCE</scope>
</reference>
<dbReference type="GO" id="GO:0006606">
    <property type="term" value="P:protein import into nucleus"/>
    <property type="evidence" value="ECO:0007669"/>
    <property type="project" value="TreeGrafter"/>
</dbReference>
<dbReference type="GO" id="GO:0008139">
    <property type="term" value="F:nuclear localization sequence binding"/>
    <property type="evidence" value="ECO:0007669"/>
    <property type="project" value="TreeGrafter"/>
</dbReference>
<keyword evidence="8" id="KW-0653">Protein transport</keyword>
<dbReference type="PANTHER" id="PTHR23198">
    <property type="entry name" value="NUCLEOPORIN"/>
    <property type="match status" value="1"/>
</dbReference>
<dbReference type="GO" id="GO:0051028">
    <property type="term" value="P:mRNA transport"/>
    <property type="evidence" value="ECO:0007669"/>
    <property type="project" value="UniProtKB-KW"/>
</dbReference>
<comment type="subcellular location">
    <subcellularLocation>
        <location evidence="2">Nucleus membrane</location>
        <topology evidence="2">Peripheral membrane protein</topology>
        <orientation evidence="2">Nucleoplasmic side</orientation>
    </subcellularLocation>
    <subcellularLocation>
        <location evidence="1">Nucleus</location>
        <location evidence="1">Nuclear pore complex</location>
    </subcellularLocation>
</comment>
<dbReference type="GO" id="GO:0034398">
    <property type="term" value="P:telomere tethering at nuclear periphery"/>
    <property type="evidence" value="ECO:0007669"/>
    <property type="project" value="TreeGrafter"/>
</dbReference>
<dbReference type="InterPro" id="IPR036903">
    <property type="entry name" value="Nup98_auto-Pept-S59_dom_sf"/>
</dbReference>
<evidence type="ECO:0000256" key="8">
    <source>
        <dbReference type="ARBA" id="ARBA00022927"/>
    </source>
</evidence>
<dbReference type="GO" id="GO:0006405">
    <property type="term" value="P:RNA export from nucleus"/>
    <property type="evidence" value="ECO:0007669"/>
    <property type="project" value="TreeGrafter"/>
</dbReference>
<keyword evidence="7" id="KW-0509">mRNA transport</keyword>
<dbReference type="SUPFAM" id="SSF82215">
    <property type="entry name" value="C-terminal autoproteolytic domain of nucleoporin nup98"/>
    <property type="match status" value="1"/>
</dbReference>
<keyword evidence="10" id="KW-0906">Nuclear pore complex</keyword>
<dbReference type="MEROPS" id="S59.A06"/>
<proteinExistence type="evidence at transcript level"/>
<keyword evidence="6" id="KW-0068">Autocatalytic cleavage</keyword>
<dbReference type="InterPro" id="IPR007230">
    <property type="entry name" value="Nup98_auto-Pept-S59_dom"/>
</dbReference>
<evidence type="ECO:0000256" key="10">
    <source>
        <dbReference type="ARBA" id="ARBA00023132"/>
    </source>
</evidence>
<evidence type="ECO:0000256" key="7">
    <source>
        <dbReference type="ARBA" id="ARBA00022816"/>
    </source>
</evidence>
<protein>
    <recommendedName>
        <fullName evidence="4">Nuclear pore complex protein Nup98-Nup96</fullName>
    </recommendedName>
</protein>
<evidence type="ECO:0000256" key="11">
    <source>
        <dbReference type="ARBA" id="ARBA00023242"/>
    </source>
</evidence>
<comment type="similarity">
    <text evidence="3">Belongs to the nucleoporin GLFG family.</text>
</comment>
<name>F1KQQ8_ASCSU</name>
<evidence type="ECO:0000256" key="2">
    <source>
        <dbReference type="ARBA" id="ARBA00004620"/>
    </source>
</evidence>
<dbReference type="InterPro" id="IPR037665">
    <property type="entry name" value="Nucleoporin_S59-like"/>
</dbReference>
<evidence type="ECO:0000259" key="12">
    <source>
        <dbReference type="PROSITE" id="PS51434"/>
    </source>
</evidence>
<keyword evidence="11" id="KW-0539">Nucleus</keyword>
<dbReference type="Pfam" id="PF12110">
    <property type="entry name" value="Nup96"/>
    <property type="match status" value="1"/>
</dbReference>
<dbReference type="GO" id="GO:0031965">
    <property type="term" value="C:nuclear membrane"/>
    <property type="evidence" value="ECO:0007669"/>
    <property type="project" value="UniProtKB-SubCell"/>
</dbReference>
<evidence type="ECO:0000256" key="5">
    <source>
        <dbReference type="ARBA" id="ARBA00022448"/>
    </source>
</evidence>
<evidence type="ECO:0000313" key="13">
    <source>
        <dbReference type="EMBL" id="ADY40212.1"/>
    </source>
</evidence>
<sequence length="782" mass="88899">MVVCVISEKGFTLRRLAYGSVFWPGPFDLSNIDLDEVVHFRQNEVCVYPNDASKPPVGEQLNRFAEISLERVWPHDKITKEPITDPIKLEQIRFREKLERVSARMGANFKDYRPDTGTWVFTVPHFTKYGLPDDESDDDAPSPEQLRRALNESLLQDALQRDRLHLSAQHFSKTIASLPSESITAQDDRTDTSVRILRDISEMPTPFRNGAAFGGVYAGERKNGLAPIATLLDFDQTIDSTTFTPAKGIREGKHKTEPADESIQPDETSRLDELMEDSFAINVVKSEAKARRIKLKAVEPCNDLSFVLPLNESFVTKTRMKRETLLDEALRSLRRTRIGWARGGMFANSALPASFDVQLLKLEYPDEIPRDYIVDMFEHNIRLSCRTTERCSTDEAVGRVVIGGVQPSRDYAQMVDSFIATSEQSKMIREESVWRLCSALFTHPSHLNVSSDYVRGLAQRDCVGNWLRETIAAKRLKLPASGNKRILFHVLNGNLDEAVEEAIAANYPLLAVALSSFMEADRTPYKEQVEFWTQSQAVEFIDEDLLKIYMVMAGMMHADLKTKRLFVCDGLNWMRALGVFVWYHCPHFVPLGEVLNAFEEDLGERGCRESLGRSVFYELMKLSSDRSHPLELLLEPSAFIDCPLDFHLSWHLWCVLRSIGYDHIDSSVERLLHIHYAEQLAVMELFHLAIFVLMHIDDANARQSAVMEMVDRVAPEADEALYEKMTDLCGLPPEVIAHSKYMGAKLEGNDEAMCIHALDAGMYHEAHSLFYESGRPEGDYTW</sequence>
<accession>F1KQQ8</accession>
<keyword evidence="9" id="KW-0811">Translocation</keyword>
<feature type="domain" description="Peptidase S59" evidence="12">
    <location>
        <begin position="1"/>
        <end position="126"/>
    </location>
</feature>
<evidence type="ECO:0000256" key="9">
    <source>
        <dbReference type="ARBA" id="ARBA00023010"/>
    </source>
</evidence>
<evidence type="ECO:0000256" key="6">
    <source>
        <dbReference type="ARBA" id="ARBA00022813"/>
    </source>
</evidence>
<dbReference type="GO" id="GO:0017056">
    <property type="term" value="F:structural constituent of nuclear pore"/>
    <property type="evidence" value="ECO:0007669"/>
    <property type="project" value="InterPro"/>
</dbReference>
<dbReference type="GO" id="GO:0044614">
    <property type="term" value="C:nuclear pore cytoplasmic filaments"/>
    <property type="evidence" value="ECO:0007669"/>
    <property type="project" value="TreeGrafter"/>
</dbReference>
<dbReference type="Gene3D" id="3.30.1610.10">
    <property type="entry name" value="Peptidase S59, nucleoporin"/>
    <property type="match status" value="1"/>
</dbReference>
<dbReference type="EMBL" id="JI164331">
    <property type="protein sequence ID" value="ADY40212.1"/>
    <property type="molecule type" value="mRNA"/>
</dbReference>